<organism evidence="1 2">
    <name type="scientific">Rufibacter quisquiliarum</name>
    <dbReference type="NCBI Taxonomy" id="1549639"/>
    <lineage>
        <taxon>Bacteria</taxon>
        <taxon>Pseudomonadati</taxon>
        <taxon>Bacteroidota</taxon>
        <taxon>Cytophagia</taxon>
        <taxon>Cytophagales</taxon>
        <taxon>Hymenobacteraceae</taxon>
        <taxon>Rufibacter</taxon>
    </lineage>
</organism>
<keyword evidence="2" id="KW-1185">Reference proteome</keyword>
<name>A0A839GDX6_9BACT</name>
<comment type="caution">
    <text evidence="1">The sequence shown here is derived from an EMBL/GenBank/DDBJ whole genome shotgun (WGS) entry which is preliminary data.</text>
</comment>
<sequence>MLFAPGQKHRINIHAKMACFYTKAYSIRKLVVWSCKFCLVCSYAPEKTGSGLAFRESGNRRRGRNVLEIA</sequence>
<gene>
    <name evidence="1" type="ORF">FHS90_001336</name>
</gene>
<evidence type="ECO:0000313" key="2">
    <source>
        <dbReference type="Proteomes" id="UP000563094"/>
    </source>
</evidence>
<accession>A0A839GDX6</accession>
<dbReference type="Proteomes" id="UP000563094">
    <property type="component" value="Unassembled WGS sequence"/>
</dbReference>
<proteinExistence type="predicted"/>
<dbReference type="AlphaFoldDB" id="A0A839GDX6"/>
<reference evidence="1 2" key="1">
    <citation type="submission" date="2020-08" db="EMBL/GenBank/DDBJ databases">
        <title>Genomic Encyclopedia of Type Strains, Phase IV (KMG-IV): sequencing the most valuable type-strain genomes for metagenomic binning, comparative biology and taxonomic classification.</title>
        <authorList>
            <person name="Goeker M."/>
        </authorList>
    </citation>
    <scope>NUCLEOTIDE SEQUENCE [LARGE SCALE GENOMIC DNA]</scope>
    <source>
        <strain evidence="1 2">DSM 29854</strain>
    </source>
</reference>
<protein>
    <submittedName>
        <fullName evidence="1">Uncharacterized protein</fullName>
    </submittedName>
</protein>
<evidence type="ECO:0000313" key="1">
    <source>
        <dbReference type="EMBL" id="MBA9076630.1"/>
    </source>
</evidence>
<dbReference type="EMBL" id="JACJIQ010000004">
    <property type="protein sequence ID" value="MBA9076630.1"/>
    <property type="molecule type" value="Genomic_DNA"/>
</dbReference>